<keyword evidence="4" id="KW-0456">Lyase</keyword>
<comment type="catalytic activity">
    <reaction evidence="6">
        <text>a 4-saturated-(3S)-3-hydroxyacyl-CoA = a (3E)-enoyl-CoA + H2O</text>
        <dbReference type="Rhea" id="RHEA:20724"/>
        <dbReference type="ChEBI" id="CHEBI:15377"/>
        <dbReference type="ChEBI" id="CHEBI:58521"/>
        <dbReference type="ChEBI" id="CHEBI:137480"/>
        <dbReference type="EC" id="4.2.1.17"/>
    </reaction>
</comment>
<keyword evidence="9" id="KW-1185">Reference proteome</keyword>
<accession>A0ABV9PLH9</accession>
<comment type="caution">
    <text evidence="8">The sequence shown here is derived from an EMBL/GenBank/DDBJ whole genome shotgun (WGS) entry which is preliminary data.</text>
</comment>
<dbReference type="Proteomes" id="UP001595836">
    <property type="component" value="Unassembled WGS sequence"/>
</dbReference>
<evidence type="ECO:0000256" key="7">
    <source>
        <dbReference type="RuleBase" id="RU003707"/>
    </source>
</evidence>
<dbReference type="PANTHER" id="PTHR11941">
    <property type="entry name" value="ENOYL-COA HYDRATASE-RELATED"/>
    <property type="match status" value="1"/>
</dbReference>
<dbReference type="PANTHER" id="PTHR11941:SF54">
    <property type="entry name" value="ENOYL-COA HYDRATASE, MITOCHONDRIAL"/>
    <property type="match status" value="1"/>
</dbReference>
<dbReference type="InterPro" id="IPR029045">
    <property type="entry name" value="ClpP/crotonase-like_dom_sf"/>
</dbReference>
<protein>
    <submittedName>
        <fullName evidence="8">Enoyl-CoA hydratase/isomerase family protein</fullName>
    </submittedName>
</protein>
<proteinExistence type="inferred from homology"/>
<dbReference type="InterPro" id="IPR018376">
    <property type="entry name" value="Enoyl-CoA_hyd/isom_CS"/>
</dbReference>
<dbReference type="Pfam" id="PF00378">
    <property type="entry name" value="ECH_1"/>
    <property type="match status" value="1"/>
</dbReference>
<evidence type="ECO:0000256" key="4">
    <source>
        <dbReference type="ARBA" id="ARBA00023239"/>
    </source>
</evidence>
<name>A0ABV9PLH9_9ACTN</name>
<comment type="catalytic activity">
    <reaction evidence="5">
        <text>a (3S)-3-hydroxyacyl-CoA = a (2E)-enoyl-CoA + H2O</text>
        <dbReference type="Rhea" id="RHEA:16105"/>
        <dbReference type="ChEBI" id="CHEBI:15377"/>
        <dbReference type="ChEBI" id="CHEBI:57318"/>
        <dbReference type="ChEBI" id="CHEBI:58856"/>
        <dbReference type="EC" id="4.2.1.17"/>
    </reaction>
</comment>
<evidence type="ECO:0000313" key="9">
    <source>
        <dbReference type="Proteomes" id="UP001595836"/>
    </source>
</evidence>
<keyword evidence="3" id="KW-0443">Lipid metabolism</keyword>
<evidence type="ECO:0000256" key="3">
    <source>
        <dbReference type="ARBA" id="ARBA00022832"/>
    </source>
</evidence>
<evidence type="ECO:0000256" key="5">
    <source>
        <dbReference type="ARBA" id="ARBA00023709"/>
    </source>
</evidence>
<dbReference type="RefSeq" id="WP_344990363.1">
    <property type="nucleotide sequence ID" value="NZ_BAABCD010000010.1"/>
</dbReference>
<dbReference type="CDD" id="cd06558">
    <property type="entry name" value="crotonase-like"/>
    <property type="match status" value="1"/>
</dbReference>
<dbReference type="SUPFAM" id="SSF52096">
    <property type="entry name" value="ClpP/crotonase"/>
    <property type="match status" value="1"/>
</dbReference>
<gene>
    <name evidence="8" type="ORF">ACFO7U_00850</name>
</gene>
<dbReference type="PROSITE" id="PS00166">
    <property type="entry name" value="ENOYL_COA_HYDRATASE"/>
    <property type="match status" value="1"/>
</dbReference>
<evidence type="ECO:0000256" key="6">
    <source>
        <dbReference type="ARBA" id="ARBA00023717"/>
    </source>
</evidence>
<comment type="similarity">
    <text evidence="2 7">Belongs to the enoyl-CoA hydratase/isomerase family.</text>
</comment>
<evidence type="ECO:0000256" key="1">
    <source>
        <dbReference type="ARBA" id="ARBA00002994"/>
    </source>
</evidence>
<dbReference type="InterPro" id="IPR001753">
    <property type="entry name" value="Enoyl-CoA_hydra/iso"/>
</dbReference>
<organism evidence="8 9">
    <name type="scientific">Dietzia aurantiaca</name>
    <dbReference type="NCBI Taxonomy" id="983873"/>
    <lineage>
        <taxon>Bacteria</taxon>
        <taxon>Bacillati</taxon>
        <taxon>Actinomycetota</taxon>
        <taxon>Actinomycetes</taxon>
        <taxon>Mycobacteriales</taxon>
        <taxon>Dietziaceae</taxon>
        <taxon>Dietzia</taxon>
    </lineage>
</organism>
<dbReference type="Gene3D" id="3.90.226.10">
    <property type="entry name" value="2-enoyl-CoA Hydratase, Chain A, domain 1"/>
    <property type="match status" value="1"/>
</dbReference>
<dbReference type="Gene3D" id="1.10.12.10">
    <property type="entry name" value="Lyase 2-enoyl-coa Hydratase, Chain A, domain 2"/>
    <property type="match status" value="1"/>
</dbReference>
<comment type="function">
    <text evidence="1">Could possibly oxidize fatty acids using specific components.</text>
</comment>
<keyword evidence="3" id="KW-0276">Fatty acid metabolism</keyword>
<evidence type="ECO:0000313" key="8">
    <source>
        <dbReference type="EMBL" id="MFC4753324.1"/>
    </source>
</evidence>
<dbReference type="EMBL" id="JBHSHP010000003">
    <property type="protein sequence ID" value="MFC4753324.1"/>
    <property type="molecule type" value="Genomic_DNA"/>
</dbReference>
<sequence>MTTQPLVERSEVGAVLVLTLARPRAKNALSAELMEELRIALQRAAQEESVRAVVVTGQDGNFCAGADISAFENFRTAPLVGDRSRCGQLFWDELSSFPKPVVAAVEGYALGGGCELALACDIVVAAESATFGLPEVKLGVIPGAGGTQNLIRSVGKAAAMQMLLTGTAISADEARRMGLASTVCAEGEALEAALAIGHAISGNSPTAVALAKNAALAALDTGLAQGLEHEKRNFHVAILSPDSYEGQQAFLEKRRPAFSQTGASS</sequence>
<evidence type="ECO:0000256" key="2">
    <source>
        <dbReference type="ARBA" id="ARBA00005254"/>
    </source>
</evidence>
<dbReference type="InterPro" id="IPR014748">
    <property type="entry name" value="Enoyl-CoA_hydra_C"/>
</dbReference>
<reference evidence="9" key="1">
    <citation type="journal article" date="2019" name="Int. J. Syst. Evol. Microbiol.">
        <title>The Global Catalogue of Microorganisms (GCM) 10K type strain sequencing project: providing services to taxonomists for standard genome sequencing and annotation.</title>
        <authorList>
            <consortium name="The Broad Institute Genomics Platform"/>
            <consortium name="The Broad Institute Genome Sequencing Center for Infectious Disease"/>
            <person name="Wu L."/>
            <person name="Ma J."/>
        </authorList>
    </citation>
    <scope>NUCLEOTIDE SEQUENCE [LARGE SCALE GENOMIC DNA]</scope>
    <source>
        <strain evidence="9">JCM 11882</strain>
    </source>
</reference>